<keyword evidence="4" id="KW-1185">Reference proteome</keyword>
<dbReference type="Proteomes" id="UP000651837">
    <property type="component" value="Unassembled WGS sequence"/>
</dbReference>
<gene>
    <name evidence="1" type="ORF">HZY62_15350</name>
    <name evidence="2" type="ORF">LX92_03442</name>
</gene>
<organism evidence="2 3">
    <name type="scientific">Maribacter polysiphoniae</name>
    <dbReference type="NCBI Taxonomy" id="429344"/>
    <lineage>
        <taxon>Bacteria</taxon>
        <taxon>Pseudomonadati</taxon>
        <taxon>Bacteroidota</taxon>
        <taxon>Flavobacteriia</taxon>
        <taxon>Flavobacteriales</taxon>
        <taxon>Flavobacteriaceae</taxon>
        <taxon>Maribacter</taxon>
    </lineage>
</organism>
<accession>A0A316DYR8</accession>
<evidence type="ECO:0000313" key="3">
    <source>
        <dbReference type="Proteomes" id="UP000245667"/>
    </source>
</evidence>
<name>A0A316DYR8_9FLAO</name>
<reference evidence="1 4" key="2">
    <citation type="submission" date="2020-07" db="EMBL/GenBank/DDBJ databases">
        <title>The draft genome sequence of Maribacter polysiphoniae KCTC 22021.</title>
        <authorList>
            <person name="Mu L."/>
        </authorList>
    </citation>
    <scope>NUCLEOTIDE SEQUENCE [LARGE SCALE GENOMIC DNA]</scope>
    <source>
        <strain evidence="1 4">KCTC 22021</strain>
    </source>
</reference>
<dbReference type="Proteomes" id="UP000245667">
    <property type="component" value="Unassembled WGS sequence"/>
</dbReference>
<sequence length="155" mass="17541">MKKNHKTYLLLALVLGIWGIIAFKIISAVNPPAEKTNVMATNDSFVPAKIKARDTFSIVANYRDPFLGTMPKSLKKSKSRKGIIKKNPIPDKNIIYTGFITESTSKKNIFFLTIDGQQQMMSKNDIIQDVKLISGNTDKVRIRYKGRTKTIYLTE</sequence>
<comment type="caution">
    <text evidence="2">The sequence shown here is derived from an EMBL/GenBank/DDBJ whole genome shotgun (WGS) entry which is preliminary data.</text>
</comment>
<dbReference type="EMBL" id="JACWLN010000008">
    <property type="protein sequence ID" value="MBD1261978.1"/>
    <property type="molecule type" value="Genomic_DNA"/>
</dbReference>
<dbReference type="OrthoDB" id="676730at2"/>
<evidence type="ECO:0000313" key="2">
    <source>
        <dbReference type="EMBL" id="PWK21663.1"/>
    </source>
</evidence>
<evidence type="ECO:0008006" key="5">
    <source>
        <dbReference type="Google" id="ProtNLM"/>
    </source>
</evidence>
<protein>
    <recommendedName>
        <fullName evidence="5">Type II secretion system protein GspC N-terminal domain-containing protein</fullName>
    </recommendedName>
</protein>
<reference evidence="2 3" key="1">
    <citation type="submission" date="2018-05" db="EMBL/GenBank/DDBJ databases">
        <title>Genomic Encyclopedia of Archaeal and Bacterial Type Strains, Phase II (KMG-II): from individual species to whole genera.</title>
        <authorList>
            <person name="Goeker M."/>
        </authorList>
    </citation>
    <scope>NUCLEOTIDE SEQUENCE [LARGE SCALE GENOMIC DNA]</scope>
    <source>
        <strain evidence="2 3">DSM 23514</strain>
    </source>
</reference>
<evidence type="ECO:0000313" key="4">
    <source>
        <dbReference type="Proteomes" id="UP000651837"/>
    </source>
</evidence>
<dbReference type="RefSeq" id="WP_109653248.1">
    <property type="nucleotide sequence ID" value="NZ_JACWLN010000008.1"/>
</dbReference>
<proteinExistence type="predicted"/>
<evidence type="ECO:0000313" key="1">
    <source>
        <dbReference type="EMBL" id="MBD1261978.1"/>
    </source>
</evidence>
<dbReference type="AlphaFoldDB" id="A0A316DYR8"/>
<dbReference type="EMBL" id="QGGQ01000010">
    <property type="protein sequence ID" value="PWK21663.1"/>
    <property type="molecule type" value="Genomic_DNA"/>
</dbReference>